<reference evidence="1 2" key="1">
    <citation type="submission" date="2014-08" db="EMBL/GenBank/DDBJ databases">
        <title>Draft genome sequence of a novel L-asparaginase producing marine bacterium, Halomonas campaniensis.</title>
        <authorList>
            <person name="Sundarakrishnan B."/>
            <person name="Moushumi Priya A."/>
            <person name="Raman G."/>
            <person name="Sakthivel N."/>
            <person name="Park S."/>
            <person name="Jayachandran S."/>
        </authorList>
    </citation>
    <scope>NUCLEOTIDE SEQUENCE [LARGE SCALE GENOMIC DNA]</scope>
    <source>
        <strain evidence="1 2">SK03</strain>
    </source>
</reference>
<protein>
    <submittedName>
        <fullName evidence="1">Uncharacterized protein</fullName>
    </submittedName>
</protein>
<organism evidence="1 2">
    <name type="scientific">Halomonas campaniensis</name>
    <dbReference type="NCBI Taxonomy" id="213554"/>
    <lineage>
        <taxon>Bacteria</taxon>
        <taxon>Pseudomonadati</taxon>
        <taxon>Pseudomonadota</taxon>
        <taxon>Gammaproteobacteria</taxon>
        <taxon>Oceanospirillales</taxon>
        <taxon>Halomonadaceae</taxon>
        <taxon>Halomonas</taxon>
    </lineage>
</organism>
<dbReference type="AlphaFoldDB" id="A0A246RYH5"/>
<sequence length="67" mass="7717">MFKNTTIQLKILTNGALLGFLPWPGIRAFVRQSVELTHPRSVVIFISKWLTFILGLIKVRSHKKENL</sequence>
<name>A0A246RYH5_9GAMM</name>
<dbReference type="Proteomes" id="UP000197334">
    <property type="component" value="Unassembled WGS sequence"/>
</dbReference>
<gene>
    <name evidence="1" type="ORF">JI62_15550</name>
</gene>
<evidence type="ECO:0000313" key="2">
    <source>
        <dbReference type="Proteomes" id="UP000197334"/>
    </source>
</evidence>
<evidence type="ECO:0000313" key="1">
    <source>
        <dbReference type="EMBL" id="OWV29037.1"/>
    </source>
</evidence>
<accession>A0A246RYH5</accession>
<proteinExistence type="predicted"/>
<comment type="caution">
    <text evidence="1">The sequence shown here is derived from an EMBL/GenBank/DDBJ whole genome shotgun (WGS) entry which is preliminary data.</text>
</comment>
<dbReference type="EMBL" id="JPUA01000034">
    <property type="protein sequence ID" value="OWV29037.1"/>
    <property type="molecule type" value="Genomic_DNA"/>
</dbReference>
<keyword evidence="2" id="KW-1185">Reference proteome</keyword>